<dbReference type="PROSITE" id="PS00615">
    <property type="entry name" value="C_TYPE_LECTIN_1"/>
    <property type="match status" value="1"/>
</dbReference>
<dbReference type="PROSITE" id="PS50041">
    <property type="entry name" value="C_TYPE_LECTIN_2"/>
    <property type="match status" value="1"/>
</dbReference>
<dbReference type="InterPro" id="IPR016187">
    <property type="entry name" value="CTDL_fold"/>
</dbReference>
<dbReference type="Gene3D" id="3.10.100.10">
    <property type="entry name" value="Mannose-Binding Protein A, subunit A"/>
    <property type="match status" value="1"/>
</dbReference>
<gene>
    <name evidence="5" type="primary">LOC113105261</name>
</gene>
<evidence type="ECO:0000313" key="5">
    <source>
        <dbReference type="RefSeq" id="XP_026122101.1"/>
    </source>
</evidence>
<evidence type="ECO:0000256" key="1">
    <source>
        <dbReference type="ARBA" id="ARBA00023157"/>
    </source>
</evidence>
<proteinExistence type="predicted"/>
<organism evidence="4 5">
    <name type="scientific">Carassius auratus</name>
    <name type="common">Goldfish</name>
    <dbReference type="NCBI Taxonomy" id="7957"/>
    <lineage>
        <taxon>Eukaryota</taxon>
        <taxon>Metazoa</taxon>
        <taxon>Chordata</taxon>
        <taxon>Craniata</taxon>
        <taxon>Vertebrata</taxon>
        <taxon>Euteleostomi</taxon>
        <taxon>Actinopterygii</taxon>
        <taxon>Neopterygii</taxon>
        <taxon>Teleostei</taxon>
        <taxon>Ostariophysi</taxon>
        <taxon>Cypriniformes</taxon>
        <taxon>Cyprinidae</taxon>
        <taxon>Cyprininae</taxon>
        <taxon>Carassius</taxon>
    </lineage>
</organism>
<feature type="signal peptide" evidence="2">
    <location>
        <begin position="1"/>
        <end position="19"/>
    </location>
</feature>
<feature type="domain" description="C-type lectin" evidence="3">
    <location>
        <begin position="17"/>
        <end position="134"/>
    </location>
</feature>
<accession>A0A6P6PKG7</accession>
<protein>
    <submittedName>
        <fullName evidence="5">E-selectin-like</fullName>
    </submittedName>
</protein>
<keyword evidence="2" id="KW-0732">Signal</keyword>
<dbReference type="SMART" id="SM00034">
    <property type="entry name" value="CLECT"/>
    <property type="match status" value="1"/>
</dbReference>
<dbReference type="InterPro" id="IPR001304">
    <property type="entry name" value="C-type_lectin-like"/>
</dbReference>
<dbReference type="Pfam" id="PF00059">
    <property type="entry name" value="Lectin_C"/>
    <property type="match status" value="1"/>
</dbReference>
<dbReference type="KEGG" id="caua:113105261"/>
<dbReference type="AlphaFoldDB" id="A0A6P6PKG7"/>
<dbReference type="Proteomes" id="UP000515129">
    <property type="component" value="Chromosome 7"/>
</dbReference>
<dbReference type="GeneID" id="113105261"/>
<evidence type="ECO:0000256" key="2">
    <source>
        <dbReference type="SAM" id="SignalP"/>
    </source>
</evidence>
<evidence type="ECO:0000259" key="3">
    <source>
        <dbReference type="PROSITE" id="PS50041"/>
    </source>
</evidence>
<evidence type="ECO:0000313" key="4">
    <source>
        <dbReference type="Proteomes" id="UP000515129"/>
    </source>
</evidence>
<dbReference type="PANTHER" id="PTHR45784">
    <property type="entry name" value="C-TYPE LECTIN DOMAIN FAMILY 20 MEMBER A-RELATED"/>
    <property type="match status" value="1"/>
</dbReference>
<dbReference type="RefSeq" id="XP_026122101.1">
    <property type="nucleotide sequence ID" value="XM_026266316.1"/>
</dbReference>
<reference evidence="5" key="1">
    <citation type="submission" date="2025-08" db="UniProtKB">
        <authorList>
            <consortium name="RefSeq"/>
        </authorList>
    </citation>
    <scope>IDENTIFICATION</scope>
    <source>
        <strain evidence="5">Wakin</strain>
        <tissue evidence="5">Muscle</tissue>
    </source>
</reference>
<dbReference type="InterPro" id="IPR016186">
    <property type="entry name" value="C-type_lectin-like/link_sf"/>
</dbReference>
<keyword evidence="4" id="KW-1185">Reference proteome</keyword>
<keyword evidence="1" id="KW-1015">Disulfide bond</keyword>
<name>A0A6P6PKG7_CARAU</name>
<sequence>MRIDLTFVLISALSSSVNSDVFTLVSEKMNWTDARSYCRQHHTDLVTLNDRTDMDELLQSLPSGLVSLMWIGLYRTDEYFPWVWVWSDGSKDLFTSWDPSQPNNVDGVQYCVCTSPKGYWSDWWCTDKLPFLCYTKKRDR</sequence>
<dbReference type="PANTHER" id="PTHR45784:SF3">
    <property type="entry name" value="C-TYPE LECTIN DOMAIN FAMILY 4 MEMBER K-LIKE-RELATED"/>
    <property type="match status" value="1"/>
</dbReference>
<dbReference type="OrthoDB" id="7357196at2759"/>
<feature type="chain" id="PRO_5028051426" evidence="2">
    <location>
        <begin position="20"/>
        <end position="140"/>
    </location>
</feature>
<dbReference type="SUPFAM" id="SSF56436">
    <property type="entry name" value="C-type lectin-like"/>
    <property type="match status" value="1"/>
</dbReference>
<dbReference type="InterPro" id="IPR018378">
    <property type="entry name" value="C-type_lectin_CS"/>
</dbReference>